<keyword evidence="4 7" id="KW-0472">Membrane</keyword>
<evidence type="ECO:0000259" key="8">
    <source>
        <dbReference type="Pfam" id="PF20684"/>
    </source>
</evidence>
<feature type="transmembrane region" description="Helical" evidence="7">
    <location>
        <begin position="41"/>
        <end position="66"/>
    </location>
</feature>
<dbReference type="OrthoDB" id="5372266at2759"/>
<evidence type="ECO:0000256" key="5">
    <source>
        <dbReference type="ARBA" id="ARBA00038359"/>
    </source>
</evidence>
<dbReference type="Proteomes" id="UP000298138">
    <property type="component" value="Unassembled WGS sequence"/>
</dbReference>
<feature type="transmembrane region" description="Helical" evidence="7">
    <location>
        <begin position="210"/>
        <end position="232"/>
    </location>
</feature>
<organism evidence="9 10">
    <name type="scientific">Ascodesmis nigricans</name>
    <dbReference type="NCBI Taxonomy" id="341454"/>
    <lineage>
        <taxon>Eukaryota</taxon>
        <taxon>Fungi</taxon>
        <taxon>Dikarya</taxon>
        <taxon>Ascomycota</taxon>
        <taxon>Pezizomycotina</taxon>
        <taxon>Pezizomycetes</taxon>
        <taxon>Pezizales</taxon>
        <taxon>Ascodesmidaceae</taxon>
        <taxon>Ascodesmis</taxon>
    </lineage>
</organism>
<dbReference type="InterPro" id="IPR052337">
    <property type="entry name" value="SAT4-like"/>
</dbReference>
<keyword evidence="3 7" id="KW-1133">Transmembrane helix</keyword>
<comment type="subcellular location">
    <subcellularLocation>
        <location evidence="1">Membrane</location>
        <topology evidence="1">Multi-pass membrane protein</topology>
    </subcellularLocation>
</comment>
<evidence type="ECO:0000313" key="10">
    <source>
        <dbReference type="Proteomes" id="UP000298138"/>
    </source>
</evidence>
<dbReference type="InParanoid" id="A0A4S2MXL8"/>
<feature type="region of interest" description="Disordered" evidence="6">
    <location>
        <begin position="339"/>
        <end position="384"/>
    </location>
</feature>
<feature type="transmembrane region" description="Helical" evidence="7">
    <location>
        <begin position="128"/>
        <end position="156"/>
    </location>
</feature>
<evidence type="ECO:0000313" key="9">
    <source>
        <dbReference type="EMBL" id="TGZ81449.1"/>
    </source>
</evidence>
<feature type="transmembrane region" description="Helical" evidence="7">
    <location>
        <begin position="176"/>
        <end position="198"/>
    </location>
</feature>
<evidence type="ECO:0000256" key="2">
    <source>
        <dbReference type="ARBA" id="ARBA00022692"/>
    </source>
</evidence>
<dbReference type="STRING" id="341454.A0A4S2MXL8"/>
<dbReference type="PANTHER" id="PTHR33048">
    <property type="entry name" value="PTH11-LIKE INTEGRAL MEMBRANE PROTEIN (AFU_ORTHOLOGUE AFUA_5G11245)"/>
    <property type="match status" value="1"/>
</dbReference>
<dbReference type="PANTHER" id="PTHR33048:SF47">
    <property type="entry name" value="INTEGRAL MEMBRANE PROTEIN-RELATED"/>
    <property type="match status" value="1"/>
</dbReference>
<gene>
    <name evidence="9" type="ORF">EX30DRAFT_395597</name>
</gene>
<dbReference type="InterPro" id="IPR049326">
    <property type="entry name" value="Rhodopsin_dom_fungi"/>
</dbReference>
<accession>A0A4S2MXL8</accession>
<dbReference type="AlphaFoldDB" id="A0A4S2MXL8"/>
<evidence type="ECO:0000256" key="3">
    <source>
        <dbReference type="ARBA" id="ARBA00022989"/>
    </source>
</evidence>
<feature type="region of interest" description="Disordered" evidence="6">
    <location>
        <begin position="290"/>
        <end position="311"/>
    </location>
</feature>
<keyword evidence="10" id="KW-1185">Reference proteome</keyword>
<dbReference type="GO" id="GO:0016020">
    <property type="term" value="C:membrane"/>
    <property type="evidence" value="ECO:0007669"/>
    <property type="project" value="UniProtKB-SubCell"/>
</dbReference>
<evidence type="ECO:0000256" key="6">
    <source>
        <dbReference type="SAM" id="MobiDB-lite"/>
    </source>
</evidence>
<feature type="transmembrane region" description="Helical" evidence="7">
    <location>
        <begin position="252"/>
        <end position="274"/>
    </location>
</feature>
<sequence length="384" mass="42846">MGLSGTIVVVIKLVTDVIAIGCCILRWYIMRKQSRQTTGRQLSHFLFALSILCEVTATILSTTVLLDGDRYIDKHGIEEGQKYLLNEGLLKVTFWAHMFYYLAECILKAAYLAFYTDLYARVQTKRRLAIWVATGFWAASYITAFLVLFTYCLPFSHNWRPDGTTDHCPVLFNVPAFFVLAGANILSDIAILIVPMLIISAMRLGRTEKFSLALVFSIGMISIAASVIRAGLVGARFIKANHTWDTVWVWMLWSHAEMFFGVIAFTLPSFRYVLIRGISKVASSSRSRSRGAAYGSKLPSSTSRSRGMQDRDQELGVLGSKQGERGVWVETTVELKAESREMVSPSDSMTELTKSGGGVMEEPGLRPNHYQWKIASEGSRGDSL</sequence>
<protein>
    <recommendedName>
        <fullName evidence="8">Rhodopsin domain-containing protein</fullName>
    </recommendedName>
</protein>
<evidence type="ECO:0000256" key="7">
    <source>
        <dbReference type="SAM" id="Phobius"/>
    </source>
</evidence>
<keyword evidence="2 7" id="KW-0812">Transmembrane</keyword>
<evidence type="ECO:0000256" key="4">
    <source>
        <dbReference type="ARBA" id="ARBA00023136"/>
    </source>
</evidence>
<dbReference type="EMBL" id="ML220119">
    <property type="protein sequence ID" value="TGZ81449.1"/>
    <property type="molecule type" value="Genomic_DNA"/>
</dbReference>
<feature type="domain" description="Rhodopsin" evidence="8">
    <location>
        <begin position="81"/>
        <end position="274"/>
    </location>
</feature>
<proteinExistence type="inferred from homology"/>
<feature type="transmembrane region" description="Helical" evidence="7">
    <location>
        <begin position="94"/>
        <end position="116"/>
    </location>
</feature>
<feature type="transmembrane region" description="Helical" evidence="7">
    <location>
        <begin position="6"/>
        <end position="29"/>
    </location>
</feature>
<comment type="similarity">
    <text evidence="5">Belongs to the SAT4 family.</text>
</comment>
<dbReference type="Pfam" id="PF20684">
    <property type="entry name" value="Fung_rhodopsin"/>
    <property type="match status" value="1"/>
</dbReference>
<reference evidence="9 10" key="1">
    <citation type="submission" date="2019-04" db="EMBL/GenBank/DDBJ databases">
        <title>Comparative genomics and transcriptomics to analyze fruiting body development in filamentous ascomycetes.</title>
        <authorList>
            <consortium name="DOE Joint Genome Institute"/>
            <person name="Lutkenhaus R."/>
            <person name="Traeger S."/>
            <person name="Breuer J."/>
            <person name="Kuo A."/>
            <person name="Lipzen A."/>
            <person name="Pangilinan J."/>
            <person name="Dilworth D."/>
            <person name="Sandor L."/>
            <person name="Poggeler S."/>
            <person name="Barry K."/>
            <person name="Grigoriev I.V."/>
            <person name="Nowrousian M."/>
        </authorList>
    </citation>
    <scope>NUCLEOTIDE SEQUENCE [LARGE SCALE GENOMIC DNA]</scope>
    <source>
        <strain evidence="9 10">CBS 389.68</strain>
    </source>
</reference>
<name>A0A4S2MXL8_9PEZI</name>
<evidence type="ECO:0000256" key="1">
    <source>
        <dbReference type="ARBA" id="ARBA00004141"/>
    </source>
</evidence>